<organism evidence="2 3">
    <name type="scientific">Cryptolaemus montrouzieri</name>
    <dbReference type="NCBI Taxonomy" id="559131"/>
    <lineage>
        <taxon>Eukaryota</taxon>
        <taxon>Metazoa</taxon>
        <taxon>Ecdysozoa</taxon>
        <taxon>Arthropoda</taxon>
        <taxon>Hexapoda</taxon>
        <taxon>Insecta</taxon>
        <taxon>Pterygota</taxon>
        <taxon>Neoptera</taxon>
        <taxon>Endopterygota</taxon>
        <taxon>Coleoptera</taxon>
        <taxon>Polyphaga</taxon>
        <taxon>Cucujiformia</taxon>
        <taxon>Coccinelloidea</taxon>
        <taxon>Coccinellidae</taxon>
        <taxon>Scymninae</taxon>
        <taxon>Scymnini</taxon>
        <taxon>Cryptolaemus</taxon>
    </lineage>
</organism>
<feature type="region of interest" description="Disordered" evidence="1">
    <location>
        <begin position="1"/>
        <end position="20"/>
    </location>
</feature>
<evidence type="ECO:0000313" key="2">
    <source>
        <dbReference type="EMBL" id="KAL3276370.1"/>
    </source>
</evidence>
<feature type="region of interest" description="Disordered" evidence="1">
    <location>
        <begin position="43"/>
        <end position="70"/>
    </location>
</feature>
<name>A0ABD2ND02_9CUCU</name>
<dbReference type="EMBL" id="JABFTP020000103">
    <property type="protein sequence ID" value="KAL3276370.1"/>
    <property type="molecule type" value="Genomic_DNA"/>
</dbReference>
<dbReference type="AlphaFoldDB" id="A0ABD2ND02"/>
<evidence type="ECO:0000313" key="3">
    <source>
        <dbReference type="Proteomes" id="UP001516400"/>
    </source>
</evidence>
<protein>
    <submittedName>
        <fullName evidence="2">Uncharacterized protein</fullName>
    </submittedName>
</protein>
<evidence type="ECO:0000256" key="1">
    <source>
        <dbReference type="SAM" id="MobiDB-lite"/>
    </source>
</evidence>
<proteinExistence type="predicted"/>
<gene>
    <name evidence="2" type="ORF">HHI36_011754</name>
</gene>
<reference evidence="2 3" key="1">
    <citation type="journal article" date="2021" name="BMC Biol.">
        <title>Horizontally acquired antibacterial genes associated with adaptive radiation of ladybird beetles.</title>
        <authorList>
            <person name="Li H.S."/>
            <person name="Tang X.F."/>
            <person name="Huang Y.H."/>
            <person name="Xu Z.Y."/>
            <person name="Chen M.L."/>
            <person name="Du X.Y."/>
            <person name="Qiu B.Y."/>
            <person name="Chen P.T."/>
            <person name="Zhang W."/>
            <person name="Slipinski A."/>
            <person name="Escalona H.E."/>
            <person name="Waterhouse R.M."/>
            <person name="Zwick A."/>
            <person name="Pang H."/>
        </authorList>
    </citation>
    <scope>NUCLEOTIDE SEQUENCE [LARGE SCALE GENOMIC DNA]</scope>
    <source>
        <strain evidence="2">SYSU2018</strain>
    </source>
</reference>
<comment type="caution">
    <text evidence="2">The sequence shown here is derived from an EMBL/GenBank/DDBJ whole genome shotgun (WGS) entry which is preliminary data.</text>
</comment>
<sequence>MTVGEAKVSESSKANTEPEWSPIPKCKIIVFAMFTIRSFQKHHPANASEARDTTPARASEVGAETAIDESSANCTSSDSAIFRCILGFRSFTQRMNNSGPSTDP</sequence>
<keyword evidence="3" id="KW-1185">Reference proteome</keyword>
<accession>A0ABD2ND02</accession>
<dbReference type="Proteomes" id="UP001516400">
    <property type="component" value="Unassembled WGS sequence"/>
</dbReference>